<accession>A0A7W7FV86</accession>
<name>A0A7W7FV86_9PSEU</name>
<dbReference type="InterPro" id="IPR017972">
    <property type="entry name" value="Cyt_P450_CS"/>
</dbReference>
<dbReference type="InterPro" id="IPR001128">
    <property type="entry name" value="Cyt_P450"/>
</dbReference>
<keyword evidence="4 7" id="KW-0560">Oxidoreductase</keyword>
<evidence type="ECO:0000256" key="3">
    <source>
        <dbReference type="ARBA" id="ARBA00022723"/>
    </source>
</evidence>
<dbReference type="GO" id="GO:0004497">
    <property type="term" value="F:monooxygenase activity"/>
    <property type="evidence" value="ECO:0007669"/>
    <property type="project" value="UniProtKB-KW"/>
</dbReference>
<dbReference type="Gene3D" id="1.10.630.10">
    <property type="entry name" value="Cytochrome P450"/>
    <property type="match status" value="1"/>
</dbReference>
<dbReference type="PRINTS" id="PR00359">
    <property type="entry name" value="BP450"/>
</dbReference>
<dbReference type="GO" id="GO:0005506">
    <property type="term" value="F:iron ion binding"/>
    <property type="evidence" value="ECO:0007669"/>
    <property type="project" value="InterPro"/>
</dbReference>
<evidence type="ECO:0000256" key="8">
    <source>
        <dbReference type="SAM" id="MobiDB-lite"/>
    </source>
</evidence>
<dbReference type="PANTHER" id="PTHR46696">
    <property type="entry name" value="P450, PUTATIVE (EUROFUNG)-RELATED"/>
    <property type="match status" value="1"/>
</dbReference>
<dbReference type="CDD" id="cd11031">
    <property type="entry name" value="Cyp158A-like"/>
    <property type="match status" value="1"/>
</dbReference>
<dbReference type="Pfam" id="PF00067">
    <property type="entry name" value="p450"/>
    <property type="match status" value="1"/>
</dbReference>
<evidence type="ECO:0000256" key="1">
    <source>
        <dbReference type="ARBA" id="ARBA00010617"/>
    </source>
</evidence>
<sequence>MSAERPYPFNHPESLALAQEYAEIRQCPGLTRVRLPYGEPAWLVTRHEEARAVLADPRFSRAEASRRDAPRTTPVSPIGIVAMDPPEHTRLRKVVAQAFTGRRAEALRPFVRAQAEQAVQALRAHGGPADLVEHVALPVPIQVICELLGVPVADRDRFRAWSEVVLSTSGSTPEQFGQATGALMAYMGGLLTLRRTDPADDLLSALAEAGADGERLSEVELVQLCIALLLGGYETTATELANFAHTLLTTPGAYARLCAEPESIAEAVEELLRVVAMPSAAAMPRYARTDLDIGDQHICRGEAVLVALSAANHDPARYPDPDELDLNRPPRQHLAFGHGSHHCVGAALARVQLQETLRALTRSLPGLRLAGEVSWKPAAFLRGPRVLPVAW</sequence>
<evidence type="ECO:0000313" key="10">
    <source>
        <dbReference type="Proteomes" id="UP000533598"/>
    </source>
</evidence>
<keyword evidence="5 7" id="KW-0408">Iron</keyword>
<dbReference type="PANTHER" id="PTHR46696:SF1">
    <property type="entry name" value="CYTOCHROME P450 YJIB-RELATED"/>
    <property type="match status" value="1"/>
</dbReference>
<evidence type="ECO:0000256" key="6">
    <source>
        <dbReference type="ARBA" id="ARBA00023033"/>
    </source>
</evidence>
<dbReference type="AlphaFoldDB" id="A0A7W7FV86"/>
<dbReference type="PROSITE" id="PS00086">
    <property type="entry name" value="CYTOCHROME_P450"/>
    <property type="match status" value="1"/>
</dbReference>
<dbReference type="Proteomes" id="UP000533598">
    <property type="component" value="Unassembled WGS sequence"/>
</dbReference>
<protein>
    <submittedName>
        <fullName evidence="9">Cytochrome P450</fullName>
    </submittedName>
</protein>
<comment type="similarity">
    <text evidence="1 7">Belongs to the cytochrome P450 family.</text>
</comment>
<dbReference type="FunFam" id="1.10.630.10:FF:000018">
    <property type="entry name" value="Cytochrome P450 monooxygenase"/>
    <property type="match status" value="1"/>
</dbReference>
<proteinExistence type="inferred from homology"/>
<evidence type="ECO:0000256" key="7">
    <source>
        <dbReference type="RuleBase" id="RU000461"/>
    </source>
</evidence>
<dbReference type="GO" id="GO:0020037">
    <property type="term" value="F:heme binding"/>
    <property type="evidence" value="ECO:0007669"/>
    <property type="project" value="InterPro"/>
</dbReference>
<reference evidence="9 10" key="1">
    <citation type="submission" date="2020-08" db="EMBL/GenBank/DDBJ databases">
        <title>Sequencing the genomes of 1000 actinobacteria strains.</title>
        <authorList>
            <person name="Klenk H.-P."/>
        </authorList>
    </citation>
    <scope>NUCLEOTIDE SEQUENCE [LARGE SCALE GENOMIC DNA]</scope>
    <source>
        <strain evidence="9 10">DSM 44230</strain>
    </source>
</reference>
<dbReference type="EMBL" id="JACHMH010000001">
    <property type="protein sequence ID" value="MBB4678248.1"/>
    <property type="molecule type" value="Genomic_DNA"/>
</dbReference>
<feature type="compositionally biased region" description="Basic and acidic residues" evidence="8">
    <location>
        <begin position="61"/>
        <end position="70"/>
    </location>
</feature>
<keyword evidence="6 7" id="KW-0503">Monooxygenase</keyword>
<evidence type="ECO:0000256" key="5">
    <source>
        <dbReference type="ARBA" id="ARBA00023004"/>
    </source>
</evidence>
<dbReference type="PRINTS" id="PR00385">
    <property type="entry name" value="P450"/>
</dbReference>
<keyword evidence="10" id="KW-1185">Reference proteome</keyword>
<evidence type="ECO:0000313" key="9">
    <source>
        <dbReference type="EMBL" id="MBB4678248.1"/>
    </source>
</evidence>
<dbReference type="InterPro" id="IPR036396">
    <property type="entry name" value="Cyt_P450_sf"/>
</dbReference>
<comment type="caution">
    <text evidence="9">The sequence shown here is derived from an EMBL/GenBank/DDBJ whole genome shotgun (WGS) entry which is preliminary data.</text>
</comment>
<feature type="region of interest" description="Disordered" evidence="8">
    <location>
        <begin position="61"/>
        <end position="82"/>
    </location>
</feature>
<dbReference type="InterPro" id="IPR002397">
    <property type="entry name" value="Cyt_P450_B"/>
</dbReference>
<gene>
    <name evidence="9" type="ORF">HNR67_004366</name>
</gene>
<evidence type="ECO:0000256" key="2">
    <source>
        <dbReference type="ARBA" id="ARBA00022617"/>
    </source>
</evidence>
<dbReference type="RefSeq" id="WP_185004104.1">
    <property type="nucleotide sequence ID" value="NZ_BAAAUI010000004.1"/>
</dbReference>
<evidence type="ECO:0000256" key="4">
    <source>
        <dbReference type="ARBA" id="ARBA00023002"/>
    </source>
</evidence>
<keyword evidence="3 7" id="KW-0479">Metal-binding</keyword>
<organism evidence="9 10">
    <name type="scientific">Crossiella cryophila</name>
    <dbReference type="NCBI Taxonomy" id="43355"/>
    <lineage>
        <taxon>Bacteria</taxon>
        <taxon>Bacillati</taxon>
        <taxon>Actinomycetota</taxon>
        <taxon>Actinomycetes</taxon>
        <taxon>Pseudonocardiales</taxon>
        <taxon>Pseudonocardiaceae</taxon>
        <taxon>Crossiella</taxon>
    </lineage>
</organism>
<dbReference type="GO" id="GO:0016705">
    <property type="term" value="F:oxidoreductase activity, acting on paired donors, with incorporation or reduction of molecular oxygen"/>
    <property type="evidence" value="ECO:0007669"/>
    <property type="project" value="InterPro"/>
</dbReference>
<dbReference type="SUPFAM" id="SSF48264">
    <property type="entry name" value="Cytochrome P450"/>
    <property type="match status" value="1"/>
</dbReference>
<keyword evidence="2 7" id="KW-0349">Heme</keyword>